<dbReference type="InterPro" id="IPR000531">
    <property type="entry name" value="Beta-barrel_TonB"/>
</dbReference>
<comment type="caution">
    <text evidence="15">The sequence shown here is derived from an EMBL/GenBank/DDBJ whole genome shotgun (WGS) entry which is preliminary data.</text>
</comment>
<dbReference type="OrthoDB" id="8670144at2"/>
<dbReference type="EMBL" id="VDUY01000007">
    <property type="protein sequence ID" value="TXL63904.1"/>
    <property type="molecule type" value="Genomic_DNA"/>
</dbReference>
<dbReference type="Gene3D" id="2.40.170.20">
    <property type="entry name" value="TonB-dependent receptor, beta-barrel domain"/>
    <property type="match status" value="1"/>
</dbReference>
<sequence>MSWRGHRADRHISGMQMRITRIRIMERSGRDTRLRAPAGFDRRGRPAPNPVPEPMTANTPQARAHASGARRIPRSILSAAVASSCAALAHAQEPAPAASLPEVTVTATRSEALVDTVPQSVTIVRREEIERQVSAGSGLGDILGKLVPGFAVGRESPSTFTQTLRGRNINVLIDGVPQSTNRNGARILTLIDPSAVERIEVIRGATAIYGDGATGGVVNIITRKGGGAVAHSTEVGGNLSLSHPADSLGTVLRHTSSGSKDKVDFLFNVAVEQTGAFFDADGDRIPPSGANQGSLSETRSYSLLGKLGYQLDASQSIQLTAQAYKADQDTDYTTDPSVPAAPLRGHKSRAISGLSLDEKEGSKNSLVSLDYNNKEIWGSKMHAQLFARDYTTVYAPYRRHDGTGAGPEVFQSFIDSTKLGGRLEFDTLLSDRHGVSLVWGADHIREETSQSGYVHDPAAYAASGGRVFRSTGQVVTWVPPYDVVSTGLFGQLEWQATAGLLLRGGLRHESIDVDVGDFTNIDGGAVGGGSKRYSDTLYNLGAVFDLNERINLYASYNQGFSLPDMGLTLRGAAAGSSFAALNTQPQVVDNYEVGVRGNWGGTRASFALFWSENDLGARSGGLNAAIVRAPEKIYGFEATVDHRFANSWRAGGTFSWLEGKKYAATGAEIGYLGNDAIMPPKLTAYVEHQTTPKWSNRLQVLYSGSRDRFDPSSTAAYQNRIEDYAILDWVSEYRIGKKGTLSFGINNLLNEQYHSTFSQTVVNPRVYGNTAYAAASGAVLHATYKHAW</sequence>
<dbReference type="InterPro" id="IPR039426">
    <property type="entry name" value="TonB-dep_rcpt-like"/>
</dbReference>
<dbReference type="GO" id="GO:0015344">
    <property type="term" value="F:siderophore uptake transmembrane transporter activity"/>
    <property type="evidence" value="ECO:0007669"/>
    <property type="project" value="TreeGrafter"/>
</dbReference>
<dbReference type="Pfam" id="PF07715">
    <property type="entry name" value="Plug"/>
    <property type="match status" value="1"/>
</dbReference>
<dbReference type="PANTHER" id="PTHR30069">
    <property type="entry name" value="TONB-DEPENDENT OUTER MEMBRANE RECEPTOR"/>
    <property type="match status" value="1"/>
</dbReference>
<dbReference type="InterPro" id="IPR012910">
    <property type="entry name" value="Plug_dom"/>
</dbReference>
<dbReference type="GO" id="GO:0044718">
    <property type="term" value="P:siderophore transmembrane transport"/>
    <property type="evidence" value="ECO:0007669"/>
    <property type="project" value="TreeGrafter"/>
</dbReference>
<reference evidence="15 16" key="1">
    <citation type="submission" date="2019-06" db="EMBL/GenBank/DDBJ databases">
        <title>Quisquiliibacterium sp. nov., isolated from a maize field.</title>
        <authorList>
            <person name="Lin S.-Y."/>
            <person name="Tsai C.-F."/>
            <person name="Young C.-C."/>
        </authorList>
    </citation>
    <scope>NUCLEOTIDE SEQUENCE [LARGE SCALE GENOMIC DNA]</scope>
    <source>
        <strain evidence="15 16">CC-CFT501</strain>
    </source>
</reference>
<dbReference type="Proteomes" id="UP000321548">
    <property type="component" value="Unassembled WGS sequence"/>
</dbReference>
<keyword evidence="16" id="KW-1185">Reference proteome</keyword>
<dbReference type="InterPro" id="IPR037066">
    <property type="entry name" value="Plug_dom_sf"/>
</dbReference>
<evidence type="ECO:0000256" key="8">
    <source>
        <dbReference type="ARBA" id="ARBA00023170"/>
    </source>
</evidence>
<comment type="subcellular location">
    <subcellularLocation>
        <location evidence="1 10">Cell outer membrane</location>
        <topology evidence="1 10">Multi-pass membrane protein</topology>
    </subcellularLocation>
</comment>
<evidence type="ECO:0000256" key="2">
    <source>
        <dbReference type="ARBA" id="ARBA00009810"/>
    </source>
</evidence>
<evidence type="ECO:0000256" key="6">
    <source>
        <dbReference type="ARBA" id="ARBA00023077"/>
    </source>
</evidence>
<evidence type="ECO:0000256" key="7">
    <source>
        <dbReference type="ARBA" id="ARBA00023136"/>
    </source>
</evidence>
<dbReference type="AlphaFoldDB" id="A0A5C8NQ33"/>
<keyword evidence="7 10" id="KW-0472">Membrane</keyword>
<evidence type="ECO:0000259" key="14">
    <source>
        <dbReference type="Pfam" id="PF07715"/>
    </source>
</evidence>
<evidence type="ECO:0000256" key="4">
    <source>
        <dbReference type="ARBA" id="ARBA00022452"/>
    </source>
</evidence>
<keyword evidence="3 10" id="KW-0813">Transport</keyword>
<proteinExistence type="inferred from homology"/>
<evidence type="ECO:0000313" key="16">
    <source>
        <dbReference type="Proteomes" id="UP000321548"/>
    </source>
</evidence>
<evidence type="ECO:0000256" key="1">
    <source>
        <dbReference type="ARBA" id="ARBA00004571"/>
    </source>
</evidence>
<feature type="domain" description="TonB-dependent receptor-like beta-barrel" evidence="13">
    <location>
        <begin position="312"/>
        <end position="748"/>
    </location>
</feature>
<keyword evidence="6 11" id="KW-0798">TonB box</keyword>
<evidence type="ECO:0000259" key="13">
    <source>
        <dbReference type="Pfam" id="PF00593"/>
    </source>
</evidence>
<keyword evidence="8 15" id="KW-0675">Receptor</keyword>
<feature type="region of interest" description="Disordered" evidence="12">
    <location>
        <begin position="27"/>
        <end position="60"/>
    </location>
</feature>
<feature type="domain" description="TonB-dependent receptor plug" evidence="14">
    <location>
        <begin position="116"/>
        <end position="217"/>
    </location>
</feature>
<keyword evidence="4 10" id="KW-1134">Transmembrane beta strand</keyword>
<name>A0A5C8NQ33_9BURK</name>
<protein>
    <submittedName>
        <fullName evidence="15">TonB-dependent receptor</fullName>
    </submittedName>
</protein>
<dbReference type="InterPro" id="IPR036942">
    <property type="entry name" value="Beta-barrel_TonB_sf"/>
</dbReference>
<evidence type="ECO:0000256" key="9">
    <source>
        <dbReference type="ARBA" id="ARBA00023237"/>
    </source>
</evidence>
<gene>
    <name evidence="15" type="ORF">FHP08_16565</name>
</gene>
<accession>A0A5C8NQ33</accession>
<evidence type="ECO:0000256" key="10">
    <source>
        <dbReference type="PROSITE-ProRule" id="PRU01360"/>
    </source>
</evidence>
<evidence type="ECO:0000256" key="5">
    <source>
        <dbReference type="ARBA" id="ARBA00022692"/>
    </source>
</evidence>
<comment type="similarity">
    <text evidence="2 10 11">Belongs to the TonB-dependent receptor family.</text>
</comment>
<dbReference type="GO" id="GO:0009279">
    <property type="term" value="C:cell outer membrane"/>
    <property type="evidence" value="ECO:0007669"/>
    <property type="project" value="UniProtKB-SubCell"/>
</dbReference>
<organism evidence="15 16">
    <name type="scientific">Zeimonas arvi</name>
    <dbReference type="NCBI Taxonomy" id="2498847"/>
    <lineage>
        <taxon>Bacteria</taxon>
        <taxon>Pseudomonadati</taxon>
        <taxon>Pseudomonadota</taxon>
        <taxon>Betaproteobacteria</taxon>
        <taxon>Burkholderiales</taxon>
        <taxon>Burkholderiaceae</taxon>
        <taxon>Zeimonas</taxon>
    </lineage>
</organism>
<dbReference type="PROSITE" id="PS52016">
    <property type="entry name" value="TONB_DEPENDENT_REC_3"/>
    <property type="match status" value="1"/>
</dbReference>
<evidence type="ECO:0000256" key="3">
    <source>
        <dbReference type="ARBA" id="ARBA00022448"/>
    </source>
</evidence>
<dbReference type="SUPFAM" id="SSF56935">
    <property type="entry name" value="Porins"/>
    <property type="match status" value="1"/>
</dbReference>
<evidence type="ECO:0000256" key="12">
    <source>
        <dbReference type="SAM" id="MobiDB-lite"/>
    </source>
</evidence>
<dbReference type="CDD" id="cd01347">
    <property type="entry name" value="ligand_gated_channel"/>
    <property type="match status" value="1"/>
</dbReference>
<keyword evidence="5 10" id="KW-0812">Transmembrane</keyword>
<dbReference type="Gene3D" id="2.170.130.10">
    <property type="entry name" value="TonB-dependent receptor, plug domain"/>
    <property type="match status" value="1"/>
</dbReference>
<evidence type="ECO:0000313" key="15">
    <source>
        <dbReference type="EMBL" id="TXL63904.1"/>
    </source>
</evidence>
<keyword evidence="9 10" id="KW-0998">Cell outer membrane</keyword>
<dbReference type="PANTHER" id="PTHR30069:SF42">
    <property type="entry name" value="FERRIC AEROBACTIN RECEPTOR"/>
    <property type="match status" value="1"/>
</dbReference>
<dbReference type="Pfam" id="PF00593">
    <property type="entry name" value="TonB_dep_Rec_b-barrel"/>
    <property type="match status" value="1"/>
</dbReference>
<feature type="compositionally biased region" description="Basic and acidic residues" evidence="12">
    <location>
        <begin position="27"/>
        <end position="44"/>
    </location>
</feature>
<evidence type="ECO:0000256" key="11">
    <source>
        <dbReference type="RuleBase" id="RU003357"/>
    </source>
</evidence>